<dbReference type="EMBL" id="JPIU01000039">
    <property type="protein sequence ID" value="KIO44506.1"/>
    <property type="molecule type" value="Genomic_DNA"/>
</dbReference>
<evidence type="ECO:0000259" key="8">
    <source>
        <dbReference type="PROSITE" id="PS50164"/>
    </source>
</evidence>
<evidence type="ECO:0000313" key="12">
    <source>
        <dbReference type="Proteomes" id="UP000031937"/>
    </source>
</evidence>
<dbReference type="InterPro" id="IPR050066">
    <property type="entry name" value="UvrABC_protein_C"/>
</dbReference>
<keyword evidence="1 7" id="KW-0963">Cytoplasm</keyword>
<evidence type="ECO:0000259" key="9">
    <source>
        <dbReference type="PROSITE" id="PS50165"/>
    </source>
</evidence>
<dbReference type="CDD" id="cd10434">
    <property type="entry name" value="GIY-YIG_UvrC_Cho"/>
    <property type="match status" value="1"/>
</dbReference>
<dbReference type="EMBL" id="JPIT01000018">
    <property type="protein sequence ID" value="KIO45237.1"/>
    <property type="molecule type" value="Genomic_DNA"/>
</dbReference>
<dbReference type="Pfam" id="PF08459">
    <property type="entry name" value="UvrC_RNaseH_dom"/>
    <property type="match status" value="1"/>
</dbReference>
<dbReference type="SUPFAM" id="SSF82771">
    <property type="entry name" value="GIY-YIG endonuclease"/>
    <property type="match status" value="1"/>
</dbReference>
<comment type="caution">
    <text evidence="10">The sequence shown here is derived from an EMBL/GenBank/DDBJ whole genome shotgun (WGS) entry which is preliminary data.</text>
</comment>
<evidence type="ECO:0000256" key="5">
    <source>
        <dbReference type="ARBA" id="ARBA00023204"/>
    </source>
</evidence>
<dbReference type="InterPro" id="IPR000305">
    <property type="entry name" value="GIY-YIG_endonuc"/>
</dbReference>
<dbReference type="InterPro" id="IPR010994">
    <property type="entry name" value="RuvA_2-like"/>
</dbReference>
<dbReference type="PANTHER" id="PTHR30562">
    <property type="entry name" value="UVRC/OXIDOREDUCTASE"/>
    <property type="match status" value="1"/>
</dbReference>
<dbReference type="InterPro" id="IPR036876">
    <property type="entry name" value="UVR_dom_sf"/>
</dbReference>
<name>A0A0C3RDU1_9PORP</name>
<dbReference type="GO" id="GO:0009381">
    <property type="term" value="F:excinuclease ABC activity"/>
    <property type="evidence" value="ECO:0007669"/>
    <property type="project" value="UniProtKB-UniRule"/>
</dbReference>
<evidence type="ECO:0000256" key="3">
    <source>
        <dbReference type="ARBA" id="ARBA00022769"/>
    </source>
</evidence>
<dbReference type="SMART" id="SM00465">
    <property type="entry name" value="GIYc"/>
    <property type="match status" value="1"/>
</dbReference>
<dbReference type="InterPro" id="IPR004791">
    <property type="entry name" value="UvrC"/>
</dbReference>
<dbReference type="SUPFAM" id="SSF47781">
    <property type="entry name" value="RuvA domain 2-like"/>
    <property type="match status" value="1"/>
</dbReference>
<dbReference type="Pfam" id="PF14520">
    <property type="entry name" value="HHH_5"/>
    <property type="match status" value="1"/>
</dbReference>
<dbReference type="Gene3D" id="1.10.150.20">
    <property type="entry name" value="5' to 3' exonuclease, C-terminal subdomain"/>
    <property type="match status" value="1"/>
</dbReference>
<reference evidence="10 13" key="1">
    <citation type="submission" date="2014-07" db="EMBL/GenBank/DDBJ databases">
        <title>Porphyromonadaceae bacterium OUH 308042 = ATCC BAA-2681 = DSM 28342 draft genome.</title>
        <authorList>
            <person name="Sydenham T.V."/>
            <person name="Hasman H."/>
            <person name="Justensen U.S."/>
        </authorList>
    </citation>
    <scope>NUCLEOTIDE SEQUENCE [LARGE SCALE GENOMIC DNA]</scope>
    <source>
        <strain evidence="10 13">OUH 308042</strain>
    </source>
</reference>
<comment type="function">
    <text evidence="7">The UvrABC repair system catalyzes the recognition and processing of DNA lesions. UvrC both incises the 5' and 3' sides of the lesion. The N-terminal half is responsible for the 3' incision and the C-terminal half is responsible for the 5' incision.</text>
</comment>
<dbReference type="GO" id="GO:0005737">
    <property type="term" value="C:cytoplasm"/>
    <property type="evidence" value="ECO:0007669"/>
    <property type="project" value="UniProtKB-SubCell"/>
</dbReference>
<dbReference type="InterPro" id="IPR038476">
    <property type="entry name" value="UvrC_RNase_H_dom_sf"/>
</dbReference>
<dbReference type="AlphaFoldDB" id="A0A0C3RDU1"/>
<evidence type="ECO:0000313" key="13">
    <source>
        <dbReference type="Proteomes" id="UP000031980"/>
    </source>
</evidence>
<comment type="subunit">
    <text evidence="7">Interacts with UvrB in an incision complex.</text>
</comment>
<dbReference type="GO" id="GO:0009380">
    <property type="term" value="C:excinuclease repair complex"/>
    <property type="evidence" value="ECO:0007669"/>
    <property type="project" value="InterPro"/>
</dbReference>
<evidence type="ECO:0000256" key="7">
    <source>
        <dbReference type="HAMAP-Rule" id="MF_00203"/>
    </source>
</evidence>
<dbReference type="PROSITE" id="PS50165">
    <property type="entry name" value="UVRC"/>
    <property type="match status" value="1"/>
</dbReference>
<dbReference type="GO" id="GO:0009432">
    <property type="term" value="P:SOS response"/>
    <property type="evidence" value="ECO:0007669"/>
    <property type="project" value="UniProtKB-UniRule"/>
</dbReference>
<dbReference type="Gene3D" id="3.30.420.340">
    <property type="entry name" value="UvrC, RNAse H endonuclease domain"/>
    <property type="match status" value="1"/>
</dbReference>
<dbReference type="GO" id="GO:0003677">
    <property type="term" value="F:DNA binding"/>
    <property type="evidence" value="ECO:0007669"/>
    <property type="project" value="UniProtKB-UniRule"/>
</dbReference>
<dbReference type="InterPro" id="IPR035901">
    <property type="entry name" value="GIY-YIG_endonuc_sf"/>
</dbReference>
<evidence type="ECO:0000256" key="1">
    <source>
        <dbReference type="ARBA" id="ARBA00022490"/>
    </source>
</evidence>
<dbReference type="Proteomes" id="UP000031937">
    <property type="component" value="Unassembled WGS sequence"/>
</dbReference>
<dbReference type="Pfam" id="PF22920">
    <property type="entry name" value="UvrC_RNaseH"/>
    <property type="match status" value="1"/>
</dbReference>
<dbReference type="FunFam" id="3.40.1440.10:FF:000001">
    <property type="entry name" value="UvrABC system protein C"/>
    <property type="match status" value="1"/>
</dbReference>
<dbReference type="PROSITE" id="PS50164">
    <property type="entry name" value="GIY_YIG"/>
    <property type="match status" value="1"/>
</dbReference>
<dbReference type="GO" id="GO:0006289">
    <property type="term" value="P:nucleotide-excision repair"/>
    <property type="evidence" value="ECO:0007669"/>
    <property type="project" value="UniProtKB-UniRule"/>
</dbReference>
<keyword evidence="13" id="KW-1185">Reference proteome</keyword>
<comment type="subcellular location">
    <subcellularLocation>
        <location evidence="7">Cytoplasm</location>
    </subcellularLocation>
</comment>
<gene>
    <name evidence="7" type="primary">uvrC</name>
    <name evidence="10" type="ORF">BA92_09950</name>
    <name evidence="11" type="ORF">IE90_07375</name>
</gene>
<accession>A0A0C3RDU1</accession>
<evidence type="ECO:0000256" key="6">
    <source>
        <dbReference type="ARBA" id="ARBA00023236"/>
    </source>
</evidence>
<dbReference type="NCBIfam" id="TIGR00194">
    <property type="entry name" value="uvrC"/>
    <property type="match status" value="1"/>
</dbReference>
<dbReference type="OrthoDB" id="9804933at2"/>
<dbReference type="Pfam" id="PF01541">
    <property type="entry name" value="GIY-YIG"/>
    <property type="match status" value="1"/>
</dbReference>
<proteinExistence type="inferred from homology"/>
<keyword evidence="5 7" id="KW-0234">DNA repair</keyword>
<dbReference type="Gene3D" id="3.40.1440.10">
    <property type="entry name" value="GIY-YIG endonuclease"/>
    <property type="match status" value="1"/>
</dbReference>
<keyword evidence="2 7" id="KW-0227">DNA damage</keyword>
<keyword evidence="3 7" id="KW-0228">DNA excision</keyword>
<dbReference type="Proteomes" id="UP000031980">
    <property type="component" value="Unassembled WGS sequence"/>
</dbReference>
<feature type="domain" description="UvrC family homology region profile" evidence="9">
    <location>
        <begin position="332"/>
        <end position="478"/>
    </location>
</feature>
<dbReference type="InterPro" id="IPR001162">
    <property type="entry name" value="UvrC_RNase_H_dom"/>
</dbReference>
<keyword evidence="4 7" id="KW-0267">Excision nuclease</keyword>
<dbReference type="InterPro" id="IPR047296">
    <property type="entry name" value="GIY-YIG_UvrC_Cho"/>
</dbReference>
<evidence type="ECO:0000313" key="10">
    <source>
        <dbReference type="EMBL" id="KIO44506.1"/>
    </source>
</evidence>
<organism evidence="10 13">
    <name type="scientific">Sanguibacteroides justesenii</name>
    <dbReference type="NCBI Taxonomy" id="1547597"/>
    <lineage>
        <taxon>Bacteria</taxon>
        <taxon>Pseudomonadati</taxon>
        <taxon>Bacteroidota</taxon>
        <taxon>Bacteroidia</taxon>
        <taxon>Bacteroidales</taxon>
        <taxon>Porphyromonadaceae</taxon>
        <taxon>Sanguibacteroides</taxon>
    </lineage>
</organism>
<reference evidence="11 12" key="2">
    <citation type="submission" date="2014-07" db="EMBL/GenBank/DDBJ databases">
        <title>Porphyromonadaceae bacterium OUH 334697 = ATCC BAA-2682 = DSM 28341 draft genome.</title>
        <authorList>
            <person name="Sydenham T.V."/>
            <person name="Hasman H."/>
            <person name="Justesen U.S."/>
        </authorList>
    </citation>
    <scope>NUCLEOTIDE SEQUENCE [LARGE SCALE GENOMIC DNA]</scope>
    <source>
        <strain evidence="11 12">OUH 334697</strain>
    </source>
</reference>
<evidence type="ECO:0000313" key="11">
    <source>
        <dbReference type="EMBL" id="KIO45237.1"/>
    </source>
</evidence>
<protein>
    <recommendedName>
        <fullName evidence="7">UvrABC system protein C</fullName>
        <shortName evidence="7">Protein UvrC</shortName>
    </recommendedName>
    <alternativeName>
        <fullName evidence="7">Excinuclease ABC subunit C</fullName>
    </alternativeName>
</protein>
<dbReference type="HAMAP" id="MF_00203">
    <property type="entry name" value="UvrC"/>
    <property type="match status" value="1"/>
</dbReference>
<keyword evidence="6 7" id="KW-0742">SOS response</keyword>
<dbReference type="SUPFAM" id="SSF46600">
    <property type="entry name" value="C-terminal UvrC-binding domain of UvrB"/>
    <property type="match status" value="1"/>
</dbReference>
<evidence type="ECO:0000256" key="2">
    <source>
        <dbReference type="ARBA" id="ARBA00022763"/>
    </source>
</evidence>
<feature type="domain" description="GIY-YIG" evidence="8">
    <location>
        <begin position="16"/>
        <end position="94"/>
    </location>
</feature>
<sequence>MMENNPLKEKVSKLPTNPGVYQFLDANGIIIYIGKAKNLKNRVSSYFIKTNQSSKTMVLVRKIRDLRYVVVDSEQDALLLENNLIKKYKPRYNILLKDDKTYPWICITNEPFPRVFITRKFVRNGSEYFGPYTSAKFAHTLITLIKSLYKLRTCNLSINKSNIYDGKYKVCLEYHIGNCLAPCVGKVSEEEYLDFIAQIRSILKGNISTVLEAMNDKMKEFSISMQFEKAQELKEAIEALKTHQAKSTIVRTSIHDMDVFSYIEEDKYAYVNYLRIVHGAVNQVHTIELERKLDESKESLLSFAILEIRQLVNSHSKEVLVPFYPDVLMDGITYFIPQRGEKKQLLELSERNAKFFKTDRERQRGVFRKEESKFTILNTIKTELRLPRIPHRMECFDNSNIQGTNPVASCVVFIDGKPAKREYRHFHVKTVEGPDDFASMEEIIYRRYHRILDEGKELPDLIVIDGGKGQLHAALNSLEKLGLRGQIPIVGLAKRMEEIYYPGDTDPYLLAKNSLALKTLMHIRDEAHRFGITFHRRLREKGQINSVLSEIQGIGEKTEITLFQHFKTIDAIAKAPLEKLSEVIGKAKAKIVRDYFNSVV</sequence>
<evidence type="ECO:0000256" key="4">
    <source>
        <dbReference type="ARBA" id="ARBA00022881"/>
    </source>
</evidence>
<dbReference type="PANTHER" id="PTHR30562:SF1">
    <property type="entry name" value="UVRABC SYSTEM PROTEIN C"/>
    <property type="match status" value="1"/>
</dbReference>
<comment type="similarity">
    <text evidence="7">Belongs to the UvrC family.</text>
</comment>